<dbReference type="SUPFAM" id="SSF54285">
    <property type="entry name" value="MoaD/ThiS"/>
    <property type="match status" value="1"/>
</dbReference>
<dbReference type="eggNOG" id="COG2104">
    <property type="taxonomic scope" value="Bacteria"/>
</dbReference>
<protein>
    <submittedName>
        <fullName evidence="1">Sulfur carrier protein ThiS</fullName>
    </submittedName>
</protein>
<dbReference type="Pfam" id="PF02597">
    <property type="entry name" value="ThiS"/>
    <property type="match status" value="1"/>
</dbReference>
<dbReference type="PANTHER" id="PTHR34472">
    <property type="entry name" value="SULFUR CARRIER PROTEIN THIS"/>
    <property type="match status" value="1"/>
</dbReference>
<dbReference type="Gene3D" id="3.10.20.30">
    <property type="match status" value="1"/>
</dbReference>
<dbReference type="RefSeq" id="WP_038006360.1">
    <property type="nucleotide sequence ID" value="NZ_CP107618.1"/>
</dbReference>
<accession>A0A0P1FIA1</accession>
<name>A0A0P1FIA1_9RHOB</name>
<dbReference type="PANTHER" id="PTHR34472:SF1">
    <property type="entry name" value="SULFUR CARRIER PROTEIN THIS"/>
    <property type="match status" value="1"/>
</dbReference>
<dbReference type="InterPro" id="IPR003749">
    <property type="entry name" value="ThiS/MoaD-like"/>
</dbReference>
<dbReference type="EMBL" id="CYRX01000025">
    <property type="protein sequence ID" value="CUH60288.1"/>
    <property type="molecule type" value="Genomic_DNA"/>
</dbReference>
<dbReference type="STRING" id="266809.PM03_06060"/>
<dbReference type="InterPro" id="IPR010035">
    <property type="entry name" value="Thi_S"/>
</dbReference>
<dbReference type="Proteomes" id="UP000051298">
    <property type="component" value="Unassembled WGS sequence"/>
</dbReference>
<dbReference type="CDD" id="cd00565">
    <property type="entry name" value="Ubl_ThiS"/>
    <property type="match status" value="1"/>
</dbReference>
<organism evidence="1 2">
    <name type="scientific">Thalassobacter stenotrophicus</name>
    <dbReference type="NCBI Taxonomy" id="266809"/>
    <lineage>
        <taxon>Bacteria</taxon>
        <taxon>Pseudomonadati</taxon>
        <taxon>Pseudomonadota</taxon>
        <taxon>Alphaproteobacteria</taxon>
        <taxon>Rhodobacterales</taxon>
        <taxon>Roseobacteraceae</taxon>
        <taxon>Thalassobacter</taxon>
    </lineage>
</organism>
<dbReference type="InterPro" id="IPR012675">
    <property type="entry name" value="Beta-grasp_dom_sf"/>
</dbReference>
<evidence type="ECO:0000313" key="2">
    <source>
        <dbReference type="Proteomes" id="UP000051298"/>
    </source>
</evidence>
<dbReference type="NCBIfam" id="TIGR01683">
    <property type="entry name" value="thiS"/>
    <property type="match status" value="1"/>
</dbReference>
<reference evidence="1 2" key="1">
    <citation type="submission" date="2015-09" db="EMBL/GenBank/DDBJ databases">
        <authorList>
            <consortium name="Swine Surveillance"/>
        </authorList>
    </citation>
    <scope>NUCLEOTIDE SEQUENCE [LARGE SCALE GENOMIC DNA]</scope>
    <source>
        <strain evidence="1 2">CECT 5294</strain>
    </source>
</reference>
<proteinExistence type="predicted"/>
<sequence length="65" mass="6664">MKLLLNGTPREIDARTLTDVLLAEGLGTAKVATAVNGSFVPAGLRATTELRDGDAVEIVAPMQGG</sequence>
<dbReference type="InterPro" id="IPR016155">
    <property type="entry name" value="Mopterin_synth/thiamin_S_b"/>
</dbReference>
<dbReference type="AlphaFoldDB" id="A0A0P1FIA1"/>
<gene>
    <name evidence="1" type="ORF">THS5294_01577</name>
</gene>
<evidence type="ECO:0000313" key="1">
    <source>
        <dbReference type="EMBL" id="CUH60288.1"/>
    </source>
</evidence>